<evidence type="ECO:0000256" key="2">
    <source>
        <dbReference type="SAM" id="Phobius"/>
    </source>
</evidence>
<protein>
    <recommendedName>
        <fullName evidence="3">DUF58 domain-containing protein</fullName>
    </recommendedName>
</protein>
<accession>A0A328CC59</accession>
<keyword evidence="2" id="KW-1133">Transmembrane helix</keyword>
<evidence type="ECO:0000313" key="5">
    <source>
        <dbReference type="Proteomes" id="UP000249169"/>
    </source>
</evidence>
<keyword evidence="5" id="KW-1185">Reference proteome</keyword>
<feature type="domain" description="DUF58" evidence="3">
    <location>
        <begin position="207"/>
        <end position="325"/>
    </location>
</feature>
<keyword evidence="2" id="KW-0812">Transmembrane</keyword>
<comment type="caution">
    <text evidence="4">The sequence shown here is derived from an EMBL/GenBank/DDBJ whole genome shotgun (WGS) entry which is preliminary data.</text>
</comment>
<dbReference type="AlphaFoldDB" id="A0A328CC59"/>
<feature type="transmembrane region" description="Helical" evidence="2">
    <location>
        <begin position="34"/>
        <end position="51"/>
    </location>
</feature>
<sequence length="527" mass="58241">MMSPYLTGAGKWLFATGAIFTTFGALAREPLVVLFGQIPWWVLLGAMMLILTQSRALQRRQVVIAVALLQGPLRMRYGQGQTLKLSISNAAPVRLGRLAFEPVVSGGVEVMASPMIPGLKSGCQVGFEARVQAKHVGRASLQGFEVVLSGRWGLVKTRDYLPCVQVIEIYPEQAPDVRRRVARAPGSAAQPQRSVGRPASAGTDLRELRDYQPGDPLRAIAWKATLRQRRLISRDYDDERGRRHVLALDISTSMRSGTPPGLKLDFAIHQLCAQARALLAEGDEVAVYSFDHAIFGAIKPGVGLGHFQRVLHHVVGLRTIVDPARTAWDEDAVERYIADYLLVQERLDFRCQQGLDAPVDQRLLRRWLRAQLSWELARWKSEAEAHGVLEPHVSDARRFARLRGLELPPPPEMRAGTKINGLQALFEAVLGLGKGPVQLTIYSDLCGLNEVDVLERYVRLARRRGVRAGVVAPFTPEFGREELPADEHQARVRELFAIAEAGERASAASRMEALGVPVEFVGPRRGA</sequence>
<feature type="transmembrane region" description="Helical" evidence="2">
    <location>
        <begin position="12"/>
        <end position="28"/>
    </location>
</feature>
<keyword evidence="2" id="KW-0472">Membrane</keyword>
<dbReference type="InterPro" id="IPR002881">
    <property type="entry name" value="DUF58"/>
</dbReference>
<proteinExistence type="predicted"/>
<dbReference type="EMBL" id="QHKO01000002">
    <property type="protein sequence ID" value="RAL23747.1"/>
    <property type="molecule type" value="Genomic_DNA"/>
</dbReference>
<evidence type="ECO:0000259" key="3">
    <source>
        <dbReference type="Pfam" id="PF01882"/>
    </source>
</evidence>
<dbReference type="Proteomes" id="UP000249169">
    <property type="component" value="Unassembled WGS sequence"/>
</dbReference>
<evidence type="ECO:0000256" key="1">
    <source>
        <dbReference type="SAM" id="MobiDB-lite"/>
    </source>
</evidence>
<organism evidence="4 5">
    <name type="scientific">Lujinxingia litoralis</name>
    <dbReference type="NCBI Taxonomy" id="2211119"/>
    <lineage>
        <taxon>Bacteria</taxon>
        <taxon>Deltaproteobacteria</taxon>
        <taxon>Bradymonadales</taxon>
        <taxon>Lujinxingiaceae</taxon>
        <taxon>Lujinxingia</taxon>
    </lineage>
</organism>
<evidence type="ECO:0000313" key="4">
    <source>
        <dbReference type="EMBL" id="RAL23747.1"/>
    </source>
</evidence>
<gene>
    <name evidence="4" type="ORF">DL240_06210</name>
</gene>
<dbReference type="Pfam" id="PF01882">
    <property type="entry name" value="DUF58"/>
    <property type="match status" value="1"/>
</dbReference>
<dbReference type="PANTHER" id="PTHR34351">
    <property type="entry name" value="SLR1927 PROTEIN-RELATED"/>
    <property type="match status" value="1"/>
</dbReference>
<reference evidence="4 5" key="1">
    <citation type="submission" date="2018-05" db="EMBL/GenBank/DDBJ databases">
        <title>Lujinxingia marina gen. nov. sp. nov., a new facultative anaerobic member of the class Deltaproteobacteria, and proposal of Lujinxingaceae fam. nov.</title>
        <authorList>
            <person name="Li C.-M."/>
        </authorList>
    </citation>
    <scope>NUCLEOTIDE SEQUENCE [LARGE SCALE GENOMIC DNA]</scope>
    <source>
        <strain evidence="4 5">B210</strain>
    </source>
</reference>
<feature type="region of interest" description="Disordered" evidence="1">
    <location>
        <begin position="181"/>
        <end position="210"/>
    </location>
</feature>
<name>A0A328CC59_9DELT</name>